<dbReference type="EMBL" id="LHXN01000086">
    <property type="protein sequence ID" value="KXA92033.1"/>
    <property type="molecule type" value="Genomic_DNA"/>
</dbReference>
<reference evidence="2 3" key="1">
    <citation type="journal article" date="2016" name="Sci. Rep.">
        <title>Metabolic traits of an uncultured archaeal lineage -MSBL1- from brine pools of the Red Sea.</title>
        <authorList>
            <person name="Mwirichia R."/>
            <person name="Alam I."/>
            <person name="Rashid M."/>
            <person name="Vinu M."/>
            <person name="Ba-Alawi W."/>
            <person name="Anthony Kamau A."/>
            <person name="Kamanda Ngugi D."/>
            <person name="Goker M."/>
            <person name="Klenk H.P."/>
            <person name="Bajic V."/>
            <person name="Stingl U."/>
        </authorList>
    </citation>
    <scope>NUCLEOTIDE SEQUENCE [LARGE SCALE GENOMIC DNA]</scope>
    <source>
        <strain evidence="2">SCGC-AAA259E17</strain>
    </source>
</reference>
<gene>
    <name evidence="2" type="ORF">AKJ64_04210</name>
</gene>
<evidence type="ECO:0000313" key="3">
    <source>
        <dbReference type="Proteomes" id="UP000070373"/>
    </source>
</evidence>
<comment type="caution">
    <text evidence="2">The sequence shown here is derived from an EMBL/GenBank/DDBJ whole genome shotgun (WGS) entry which is preliminary data.</text>
</comment>
<proteinExistence type="predicted"/>
<feature type="compositionally biased region" description="Acidic residues" evidence="1">
    <location>
        <begin position="42"/>
        <end position="55"/>
    </location>
</feature>
<dbReference type="Proteomes" id="UP000070373">
    <property type="component" value="Unassembled WGS sequence"/>
</dbReference>
<keyword evidence="3" id="KW-1185">Reference proteome</keyword>
<feature type="region of interest" description="Disordered" evidence="1">
    <location>
        <begin position="28"/>
        <end position="56"/>
    </location>
</feature>
<organism evidence="2 3">
    <name type="scientific">candidate division MSBL1 archaeon SCGC-AAA259E17</name>
    <dbReference type="NCBI Taxonomy" id="1698263"/>
    <lineage>
        <taxon>Archaea</taxon>
        <taxon>Methanobacteriati</taxon>
        <taxon>Methanobacteriota</taxon>
        <taxon>candidate division MSBL1</taxon>
    </lineage>
</organism>
<dbReference type="AlphaFoldDB" id="A0A133UCX3"/>
<name>A0A133UCX3_9EURY</name>
<evidence type="ECO:0000313" key="2">
    <source>
        <dbReference type="EMBL" id="KXA92033.1"/>
    </source>
</evidence>
<protein>
    <submittedName>
        <fullName evidence="2">Uncharacterized protein</fullName>
    </submittedName>
</protein>
<accession>A0A133UCX3</accession>
<sequence length="160" mass="17601">MTEVKVIEPFKYGGETLEEGTVVDLPDGVAQSAIDRGYAEETGGEEAPDPDEGLDVGDYMRSGRWLTVEGADVEEGDRMTVEGSGRMDDRFEDEYLVVPVSYQGLEYNLRLGKRNTKRIADGFGTKVKDWVGEEIEVAAIQKYEGVNAKGMILKPVESGK</sequence>
<evidence type="ECO:0000256" key="1">
    <source>
        <dbReference type="SAM" id="MobiDB-lite"/>
    </source>
</evidence>